<evidence type="ECO:0008006" key="3">
    <source>
        <dbReference type="Google" id="ProtNLM"/>
    </source>
</evidence>
<reference evidence="1" key="1">
    <citation type="submission" date="2023-10" db="EMBL/GenBank/DDBJ databases">
        <authorList>
            <person name="Noh H."/>
        </authorList>
    </citation>
    <scope>NUCLEOTIDE SEQUENCE</scope>
    <source>
        <strain evidence="1">DUCC4014</strain>
    </source>
</reference>
<accession>A0AAF0YDC5</accession>
<gene>
    <name evidence="1" type="ORF">LOC62_04G005250</name>
</gene>
<dbReference type="GeneID" id="87808479"/>
<proteinExistence type="predicted"/>
<dbReference type="Proteomes" id="UP000827549">
    <property type="component" value="Chromosome 4"/>
</dbReference>
<dbReference type="AlphaFoldDB" id="A0AAF0YDC5"/>
<keyword evidence="2" id="KW-1185">Reference proteome</keyword>
<evidence type="ECO:0000313" key="1">
    <source>
        <dbReference type="EMBL" id="WOO81729.1"/>
    </source>
</evidence>
<evidence type="ECO:0000313" key="2">
    <source>
        <dbReference type="Proteomes" id="UP000827549"/>
    </source>
</evidence>
<organism evidence="1 2">
    <name type="scientific">Vanrija pseudolonga</name>
    <dbReference type="NCBI Taxonomy" id="143232"/>
    <lineage>
        <taxon>Eukaryota</taxon>
        <taxon>Fungi</taxon>
        <taxon>Dikarya</taxon>
        <taxon>Basidiomycota</taxon>
        <taxon>Agaricomycotina</taxon>
        <taxon>Tremellomycetes</taxon>
        <taxon>Trichosporonales</taxon>
        <taxon>Trichosporonaceae</taxon>
        <taxon>Vanrija</taxon>
    </lineage>
</organism>
<name>A0AAF0YDC5_9TREE</name>
<protein>
    <recommendedName>
        <fullName evidence="3">F-box domain-containing protein</fullName>
    </recommendedName>
</protein>
<dbReference type="EMBL" id="CP086717">
    <property type="protein sequence ID" value="WOO81729.1"/>
    <property type="molecule type" value="Genomic_DNA"/>
</dbReference>
<sequence>MPDEPATLDASAYPHIVDLVLAHTPLADLIPLRLVSREFRDRVDATIDGYHVQLIDHRWRCVSRCSPPYAVVPAHVPWTNKSSRPEHCLQTLPTSLPRTLIKVVQLSGAGASQTLVDAVNSIGTVHTLQRSGPSGMMGNFPPSGWDRRLRTVVDFLDLRSFQSSTGVYTRRGGWEHFIVMPDPTRRYVLHVTFDQLRPDSDSAAGAGLSSVRTIRVPTADVRDFVLVLWPTLGTDAAQARRGPYKSFPHILHSLILAMGRIARSGGTATIVGADRLSPLLLGEPQLTTSNRSGVLEAVKAAYRAWAQSNAGREWLTPEQLDQVDERTRWLTIEEWWAELGVRRQYEGLAVGTEKVSEQEGFTTSLLLSSGYGLDGEEQSRTM</sequence>
<dbReference type="RefSeq" id="XP_062627761.1">
    <property type="nucleotide sequence ID" value="XM_062771777.1"/>
</dbReference>